<dbReference type="FunFam" id="2.30.29.30:FF:000550">
    <property type="entry name" value="Vacuolar protein-sorting-associated protein 36"/>
    <property type="match status" value="1"/>
</dbReference>
<dbReference type="GO" id="GO:0032266">
    <property type="term" value="F:phosphatidylinositol-3-phosphate binding"/>
    <property type="evidence" value="ECO:0007669"/>
    <property type="project" value="UniProtKB-UniRule"/>
</dbReference>
<dbReference type="Proteomes" id="UP000092462">
    <property type="component" value="Unassembled WGS sequence"/>
</dbReference>
<dbReference type="EMBL" id="AJVK01012911">
    <property type="status" value="NOT_ANNOTATED_CDS"/>
    <property type="molecule type" value="Genomic_DNA"/>
</dbReference>
<evidence type="ECO:0000313" key="8">
    <source>
        <dbReference type="EnsemblMetazoa" id="PPAI004162-PA"/>
    </source>
</evidence>
<dbReference type="GO" id="GO:0043130">
    <property type="term" value="F:ubiquitin binding"/>
    <property type="evidence" value="ECO:0007669"/>
    <property type="project" value="UniProtKB-UniRule"/>
</dbReference>
<dbReference type="PANTHER" id="PTHR13128">
    <property type="entry name" value="VACUOLAR PROTEIN-SORTING-ASSOCIATED PROTEIN 36"/>
    <property type="match status" value="1"/>
</dbReference>
<dbReference type="InterPro" id="IPR036390">
    <property type="entry name" value="WH_DNA-bd_sf"/>
</dbReference>
<dbReference type="VEuPathDB" id="VectorBase:PPAI004162"/>
<sequence length="535" mass="60671">MNRFEYRDARLGQNEQFVAKERNIKLYDGEEKTNFEEGEVVLTSHRLFWGRTGEIAAGMRVLCLHLKYVDSLDEETASSFIFGKKKRIIMQLKPVETDKAPGPMEYSTAAYVKLSGKSGIEEAFVRALQETVAARMWEVEGGSSGENSPEKKPGIKLRTGIVGIERGIHEKQKLTDESIAVAFQDLKKLMGMAKEMVTISKSIATKIRNHEGDISEDETIRFKSYLMSLGIDDPVTRGNFTTNSEYFGSLSKQITEMLLDSLTEAGGMMSLADVYCRVNRARGLELLSPEDLLGACQMMEGPIRLRQFPSGAMVLQLDSHNDDIVMQETQEHIQEQGSLTVEHFARNKGISVLLAQERLFTAERAGMICRDESMEGLRFFPNLFLTRTCVLLDTFAYRQRNRGFCYSRMSYPSITDIVELDVVLHEEISHRYAIVDDLLWPLSLEDLLNFAWNAAKIHDVKYVNALPGTQYQQRTRAKATIASPNHIQTNLLTSLKLTHSLEVMLIWLDYVLKSTDHFLNLLNLVHGQDNTLLFL</sequence>
<comment type="subunit">
    <text evidence="7">Component of the endosomal sorting complex required for transport II (ESCRT-II).</text>
</comment>
<name>A0A1B0D950_PHLPP</name>
<keyword evidence="7" id="KW-0967">Endosome</keyword>
<dbReference type="AlphaFoldDB" id="A0A1B0D950"/>
<comment type="subcellular location">
    <subcellularLocation>
        <location evidence="7">Cytoplasm</location>
    </subcellularLocation>
    <subcellularLocation>
        <location evidence="7">Endosome</location>
    </subcellularLocation>
</comment>
<dbReference type="PROSITE" id="PS51495">
    <property type="entry name" value="GLUE"/>
    <property type="match status" value="1"/>
</dbReference>
<evidence type="ECO:0000256" key="7">
    <source>
        <dbReference type="RuleBase" id="RU367095"/>
    </source>
</evidence>
<evidence type="ECO:0000313" key="9">
    <source>
        <dbReference type="Proteomes" id="UP000092462"/>
    </source>
</evidence>
<evidence type="ECO:0000256" key="5">
    <source>
        <dbReference type="ARBA" id="ARBA00022927"/>
    </source>
</evidence>
<dbReference type="InterPro" id="IPR011993">
    <property type="entry name" value="PH-like_dom_sf"/>
</dbReference>
<evidence type="ECO:0000256" key="6">
    <source>
        <dbReference type="ARBA" id="ARBA00030114"/>
    </source>
</evidence>
<dbReference type="Gene3D" id="6.10.140.260">
    <property type="match status" value="1"/>
</dbReference>
<dbReference type="EnsemblMetazoa" id="PPAI004162-RA">
    <property type="protein sequence ID" value="PPAI004162-PA"/>
    <property type="gene ID" value="PPAI004162"/>
</dbReference>
<reference evidence="8" key="1">
    <citation type="submission" date="2022-08" db="UniProtKB">
        <authorList>
            <consortium name="EnsemblMetazoa"/>
        </authorList>
    </citation>
    <scope>IDENTIFICATION</scope>
    <source>
        <strain evidence="8">Israel</strain>
    </source>
</reference>
<dbReference type="PANTHER" id="PTHR13128:SF12">
    <property type="entry name" value="VACUOLAR PROTEIN-SORTING-ASSOCIATED PROTEIN 36"/>
    <property type="match status" value="1"/>
</dbReference>
<dbReference type="GO" id="GO:0043328">
    <property type="term" value="P:protein transport to vacuole involved in ubiquitin-dependent protein catabolic process via the multivesicular body sorting pathway"/>
    <property type="evidence" value="ECO:0007669"/>
    <property type="project" value="UniProtKB-UniRule"/>
</dbReference>
<dbReference type="EMBL" id="AJVK01012910">
    <property type="status" value="NOT_ANNOTATED_CDS"/>
    <property type="molecule type" value="Genomic_DNA"/>
</dbReference>
<dbReference type="Gene3D" id="1.10.10.10">
    <property type="entry name" value="Winged helix-like DNA-binding domain superfamily/Winged helix DNA-binding domain"/>
    <property type="match status" value="2"/>
</dbReference>
<dbReference type="Gene3D" id="2.30.29.30">
    <property type="entry name" value="Pleckstrin-homology domain (PH domain)/Phosphotyrosine-binding domain (PTB)"/>
    <property type="match status" value="1"/>
</dbReference>
<comment type="function">
    <text evidence="7">Component of the ESCRT-II complex (endosomal sorting complex required for transport II), which is required for multivesicular body (MVB) formation and sorting of endosomal cargo proteins into MVBs.</text>
</comment>
<comment type="similarity">
    <text evidence="1 7">Belongs to the VPS36 family.</text>
</comment>
<dbReference type="SUPFAM" id="SSF46785">
    <property type="entry name" value="Winged helix' DNA-binding domain"/>
    <property type="match status" value="2"/>
</dbReference>
<dbReference type="FunFam" id="1.10.10.10:FF:000416">
    <property type="entry name" value="Vacuolar protein-sorting-associated protein 36"/>
    <property type="match status" value="1"/>
</dbReference>
<evidence type="ECO:0000256" key="2">
    <source>
        <dbReference type="ARBA" id="ARBA00017953"/>
    </source>
</evidence>
<keyword evidence="4 7" id="KW-0963">Cytoplasm</keyword>
<evidence type="ECO:0000256" key="1">
    <source>
        <dbReference type="ARBA" id="ARBA00009697"/>
    </source>
</evidence>
<dbReference type="FunFam" id="1.10.10.10:FF:000170">
    <property type="entry name" value="Vacuolar protein-sorting-associated protein 36"/>
    <property type="match status" value="1"/>
</dbReference>
<dbReference type="Pfam" id="PF11605">
    <property type="entry name" value="Vps36_ESCRT-II"/>
    <property type="match status" value="1"/>
</dbReference>
<evidence type="ECO:0000256" key="3">
    <source>
        <dbReference type="ARBA" id="ARBA00022448"/>
    </source>
</evidence>
<dbReference type="GO" id="GO:0000814">
    <property type="term" value="C:ESCRT II complex"/>
    <property type="evidence" value="ECO:0007669"/>
    <property type="project" value="UniProtKB-UniRule"/>
</dbReference>
<organism evidence="8 9">
    <name type="scientific">Phlebotomus papatasi</name>
    <name type="common">Sandfly</name>
    <dbReference type="NCBI Taxonomy" id="29031"/>
    <lineage>
        <taxon>Eukaryota</taxon>
        <taxon>Metazoa</taxon>
        <taxon>Ecdysozoa</taxon>
        <taxon>Arthropoda</taxon>
        <taxon>Hexapoda</taxon>
        <taxon>Insecta</taxon>
        <taxon>Pterygota</taxon>
        <taxon>Neoptera</taxon>
        <taxon>Endopterygota</taxon>
        <taxon>Diptera</taxon>
        <taxon>Nematocera</taxon>
        <taxon>Psychodoidea</taxon>
        <taxon>Psychodidae</taxon>
        <taxon>Phlebotomus</taxon>
        <taxon>Phlebotomus</taxon>
    </lineage>
</organism>
<dbReference type="Pfam" id="PF04157">
    <property type="entry name" value="EAP30"/>
    <property type="match status" value="1"/>
</dbReference>
<protein>
    <recommendedName>
        <fullName evidence="2 7">Vacuolar protein-sorting-associated protein 36</fullName>
    </recommendedName>
    <alternativeName>
        <fullName evidence="6 7">ESCRT-II complex subunit VPS36</fullName>
    </alternativeName>
</protein>
<dbReference type="InterPro" id="IPR036388">
    <property type="entry name" value="WH-like_DNA-bd_sf"/>
</dbReference>
<evidence type="ECO:0000256" key="4">
    <source>
        <dbReference type="ARBA" id="ARBA00022490"/>
    </source>
</evidence>
<dbReference type="InterPro" id="IPR037855">
    <property type="entry name" value="Vps36"/>
</dbReference>
<dbReference type="InterPro" id="IPR040608">
    <property type="entry name" value="Snf8/Vps36"/>
</dbReference>
<accession>A0A1B0D950</accession>
<dbReference type="SUPFAM" id="SSF50729">
    <property type="entry name" value="PH domain-like"/>
    <property type="match status" value="1"/>
</dbReference>
<dbReference type="InterPro" id="IPR021648">
    <property type="entry name" value="GLUE_dom"/>
</dbReference>
<keyword evidence="5 7" id="KW-0653">Protein transport</keyword>
<keyword evidence="9" id="KW-1185">Reference proteome</keyword>
<proteinExistence type="inferred from homology"/>
<dbReference type="GO" id="GO:0031902">
    <property type="term" value="C:late endosome membrane"/>
    <property type="evidence" value="ECO:0007669"/>
    <property type="project" value="UniProtKB-UniRule"/>
</dbReference>
<keyword evidence="3 7" id="KW-0813">Transport</keyword>